<dbReference type="InterPro" id="IPR023214">
    <property type="entry name" value="HAD_sf"/>
</dbReference>
<dbReference type="PROSITE" id="PS00154">
    <property type="entry name" value="ATPASE_E1_E2"/>
    <property type="match status" value="1"/>
</dbReference>
<feature type="region of interest" description="Disordered" evidence="5">
    <location>
        <begin position="270"/>
        <end position="295"/>
    </location>
</feature>
<evidence type="ECO:0000313" key="7">
    <source>
        <dbReference type="EMBL" id="GMA96946.1"/>
    </source>
</evidence>
<dbReference type="InterPro" id="IPR023299">
    <property type="entry name" value="ATPase_P-typ_cyto_dom_N"/>
</dbReference>
<dbReference type="InterPro" id="IPR008250">
    <property type="entry name" value="ATPase_P-typ_transduc_dom_A_sf"/>
</dbReference>
<sequence length="295" mass="30474">MKSPDPTPPGAALAERTSLAYQGTIVRSGSATGVVIATGADTEIGRIAQQLGGRLPETAFQAGLRRFSLLLMWVAAVLVATVLLTSALLHRPILDSLLFALAIAVGITPQLLPAVVNTSLAAGARRLARRKVVVKRLVCIEDLGNIEVLVTDKTGTLTTGEIEFTASLDPGGTPDSRIAGIAVATVDPAGTGAGSTDALDAALVRATDVIPAATVRLPFDHARRRASGIGPDSTLVCKGAPDAILPLCDEVPPAAAEVVRQQLEQGFGCWRSPRSRSTAAESPPRTRPVSRCAGS</sequence>
<dbReference type="SUPFAM" id="SSF81653">
    <property type="entry name" value="Calcium ATPase, transduction domain A"/>
    <property type="match status" value="1"/>
</dbReference>
<dbReference type="SUPFAM" id="SSF81665">
    <property type="entry name" value="Calcium ATPase, transmembrane domain M"/>
    <property type="match status" value="1"/>
</dbReference>
<reference evidence="8" key="1">
    <citation type="journal article" date="2019" name="Int. J. Syst. Evol. Microbiol.">
        <title>The Global Catalogue of Microorganisms (GCM) 10K type strain sequencing project: providing services to taxonomists for standard genome sequencing and annotation.</title>
        <authorList>
            <consortium name="The Broad Institute Genomics Platform"/>
            <consortium name="The Broad Institute Genome Sequencing Center for Infectious Disease"/>
            <person name="Wu L."/>
            <person name="Ma J."/>
        </authorList>
    </citation>
    <scope>NUCLEOTIDE SEQUENCE [LARGE SCALE GENOMIC DNA]</scope>
    <source>
        <strain evidence="8">NBRC 108894</strain>
    </source>
</reference>
<evidence type="ECO:0000256" key="5">
    <source>
        <dbReference type="SAM" id="MobiDB-lite"/>
    </source>
</evidence>
<dbReference type="InterPro" id="IPR001757">
    <property type="entry name" value="P_typ_ATPase"/>
</dbReference>
<keyword evidence="2 6" id="KW-0812">Transmembrane</keyword>
<dbReference type="Gene3D" id="3.40.1110.10">
    <property type="entry name" value="Calcium-transporting ATPase, cytoplasmic domain N"/>
    <property type="match status" value="1"/>
</dbReference>
<evidence type="ECO:0000313" key="8">
    <source>
        <dbReference type="Proteomes" id="UP001157034"/>
    </source>
</evidence>
<evidence type="ECO:0000256" key="1">
    <source>
        <dbReference type="ARBA" id="ARBA00004651"/>
    </source>
</evidence>
<dbReference type="NCBIfam" id="TIGR01494">
    <property type="entry name" value="ATPase_P-type"/>
    <property type="match status" value="1"/>
</dbReference>
<keyword evidence="3 6" id="KW-1133">Transmembrane helix</keyword>
<dbReference type="InterPro" id="IPR018303">
    <property type="entry name" value="ATPase_P-typ_P_site"/>
</dbReference>
<feature type="transmembrane region" description="Helical" evidence="6">
    <location>
        <begin position="96"/>
        <end position="122"/>
    </location>
</feature>
<dbReference type="Gene3D" id="1.20.1110.10">
    <property type="entry name" value="Calcium-transporting ATPase, transmembrane domain"/>
    <property type="match status" value="1"/>
</dbReference>
<evidence type="ECO:0008006" key="9">
    <source>
        <dbReference type="Google" id="ProtNLM"/>
    </source>
</evidence>
<evidence type="ECO:0000256" key="6">
    <source>
        <dbReference type="SAM" id="Phobius"/>
    </source>
</evidence>
<keyword evidence="8" id="KW-1185">Reference proteome</keyword>
<evidence type="ECO:0000256" key="3">
    <source>
        <dbReference type="ARBA" id="ARBA00022989"/>
    </source>
</evidence>
<dbReference type="EMBL" id="BSVB01000001">
    <property type="protein sequence ID" value="GMA96946.1"/>
    <property type="molecule type" value="Genomic_DNA"/>
</dbReference>
<comment type="caution">
    <text evidence="7">The sequence shown here is derived from an EMBL/GenBank/DDBJ whole genome shotgun (WGS) entry which is preliminary data.</text>
</comment>
<evidence type="ECO:0000256" key="4">
    <source>
        <dbReference type="ARBA" id="ARBA00023136"/>
    </source>
</evidence>
<feature type="transmembrane region" description="Helical" evidence="6">
    <location>
        <begin position="70"/>
        <end position="90"/>
    </location>
</feature>
<keyword evidence="4 6" id="KW-0472">Membrane</keyword>
<dbReference type="SUPFAM" id="SSF81660">
    <property type="entry name" value="Metal cation-transporting ATPase, ATP-binding domain N"/>
    <property type="match status" value="1"/>
</dbReference>
<proteinExistence type="predicted"/>
<accession>A0ABQ6KBE9</accession>
<gene>
    <name evidence="7" type="ORF">GCM10025881_37700</name>
</gene>
<evidence type="ECO:0000256" key="2">
    <source>
        <dbReference type="ARBA" id="ARBA00022692"/>
    </source>
</evidence>
<dbReference type="PANTHER" id="PTHR42861">
    <property type="entry name" value="CALCIUM-TRANSPORTING ATPASE"/>
    <property type="match status" value="1"/>
</dbReference>
<dbReference type="Gene3D" id="3.40.50.1000">
    <property type="entry name" value="HAD superfamily/HAD-like"/>
    <property type="match status" value="1"/>
</dbReference>
<organism evidence="7 8">
    <name type="scientific">Pseudolysinimonas kribbensis</name>
    <dbReference type="NCBI Taxonomy" id="433641"/>
    <lineage>
        <taxon>Bacteria</taxon>
        <taxon>Bacillati</taxon>
        <taxon>Actinomycetota</taxon>
        <taxon>Actinomycetes</taxon>
        <taxon>Micrococcales</taxon>
        <taxon>Microbacteriaceae</taxon>
        <taxon>Pseudolysinimonas</taxon>
    </lineage>
</organism>
<dbReference type="InterPro" id="IPR023298">
    <property type="entry name" value="ATPase_P-typ_TM_dom_sf"/>
</dbReference>
<protein>
    <recommendedName>
        <fullName evidence="9">Cation-transporting P-type ATPase N-terminal domain-containing protein</fullName>
    </recommendedName>
</protein>
<dbReference type="Proteomes" id="UP001157034">
    <property type="component" value="Unassembled WGS sequence"/>
</dbReference>
<comment type="subcellular location">
    <subcellularLocation>
        <location evidence="1">Cell membrane</location>
        <topology evidence="1">Multi-pass membrane protein</topology>
    </subcellularLocation>
</comment>
<dbReference type="Gene3D" id="2.70.150.10">
    <property type="entry name" value="Calcium-transporting ATPase, cytoplasmic transduction domain A"/>
    <property type="match status" value="1"/>
</dbReference>
<name>A0ABQ6KBE9_9MICO</name>